<keyword evidence="4" id="KW-1185">Reference proteome</keyword>
<feature type="region of interest" description="Disordered" evidence="2">
    <location>
        <begin position="735"/>
        <end position="757"/>
    </location>
</feature>
<name>A0ABR1PTF3_9PEZI</name>
<dbReference type="Gene3D" id="1.20.58.670">
    <property type="entry name" value="Dsl1p vesicle tethering complex, Tip20p subunit, domain D"/>
    <property type="match status" value="1"/>
</dbReference>
<dbReference type="Proteomes" id="UP001391051">
    <property type="component" value="Unassembled WGS sequence"/>
</dbReference>
<dbReference type="PANTHER" id="PTHR13520:SF0">
    <property type="entry name" value="RAD50-INTERACTING PROTEIN 1"/>
    <property type="match status" value="1"/>
</dbReference>
<evidence type="ECO:0000256" key="1">
    <source>
        <dbReference type="SAM" id="Coils"/>
    </source>
</evidence>
<accession>A0ABR1PTF3</accession>
<sequence length="802" mass="90048">MAAHATLTRAQSMEPDIRLEDYLDDKLQSVSDLANLDSLLASVELQRQQLQTQLDGAAQELEDVRRSAQDRQGGVAQQIADFEQLQQSIDLRLQIMGQSDAPDEAIRRLEAPMKQLHRVELAHRYVSLLQDVEAMRREARSHLPQSPKEALRPYTRLRQLAGQLRELQGPADEAAGHLVGYVEQVTGSLWDEMKRIMSEELGAVLKARNWPANTDPSAEVDGEWLETFEKSMELQVPEVLYSESLVNLLPIDVMARSFVHSWATTARAPPAAFGTFCLPNFVSLIDKWEDFFRSNFDHVLASRFQGTKAAETTAYTDPACALITALLPVLRQKVESVVQHGLKNPQYLSSLMVQLMDFDDTIRSRFSYDGGDPENGWPGITSEVLDQYFREWLKFEKEFALERYQTINNSSDARSIDYDYSGPGKMKPTYGAVRVTDLLRSVTSQYERVRRLPHKIRFLIDIQQEILDQYHSRLLDSLEAYASLTSTVARTLQGVSKEQLAQLEGTGALEALCKVLGSADHIVSTLSDWGNEEFFIELWEDLKGRAKQADNDQQTNLVGGMSYDHVKGRTSSEIGSEGDGSIFDETIKFYSKRRESAQKFLKEALVESHQTAFRPYLSKPQWSIVSSETSVDPSQLAVTAELDEPLRIMKRNLIFLASALSTAVYKRVWREALESLQETLWSNVLLRQNFTTLGAAQFMRDVLAIKSLVDRHIPEGSAALAQLEEGLPPVAVVDEATASGDGGDGGDENGNGDNGSFFLKEISDRMFTDNAEARRALEDLGIQTLEPASARRILQRRVENSE</sequence>
<dbReference type="PROSITE" id="PS51386">
    <property type="entry name" value="RINT1_TIP20"/>
    <property type="match status" value="1"/>
</dbReference>
<keyword evidence="1" id="KW-0175">Coiled coil</keyword>
<dbReference type="InterPro" id="IPR007528">
    <property type="entry name" value="RINT1_Tip20"/>
</dbReference>
<reference evidence="3 4" key="1">
    <citation type="submission" date="2023-01" db="EMBL/GenBank/DDBJ databases">
        <title>Analysis of 21 Apiospora genomes using comparative genomics revels a genus with tremendous synthesis potential of carbohydrate active enzymes and secondary metabolites.</title>
        <authorList>
            <person name="Sorensen T."/>
        </authorList>
    </citation>
    <scope>NUCLEOTIDE SEQUENCE [LARGE SCALE GENOMIC DNA]</scope>
    <source>
        <strain evidence="3 4">CBS 24483</strain>
    </source>
</reference>
<comment type="caution">
    <text evidence="3">The sequence shown here is derived from an EMBL/GenBank/DDBJ whole genome shotgun (WGS) entry which is preliminary data.</text>
</comment>
<protein>
    <submittedName>
        <fullName evidence="3">RINT-1 family protein</fullName>
    </submittedName>
</protein>
<dbReference type="InterPro" id="IPR042044">
    <property type="entry name" value="EXOC6PINT-1/Sec15/Tip20_C_dom2"/>
</dbReference>
<feature type="compositionally biased region" description="Gly residues" evidence="2">
    <location>
        <begin position="740"/>
        <end position="753"/>
    </location>
</feature>
<proteinExistence type="predicted"/>
<feature type="coiled-coil region" evidence="1">
    <location>
        <begin position="33"/>
        <end position="67"/>
    </location>
</feature>
<evidence type="ECO:0000313" key="4">
    <source>
        <dbReference type="Proteomes" id="UP001391051"/>
    </source>
</evidence>
<dbReference type="Pfam" id="PF04437">
    <property type="entry name" value="RINT1_TIP1"/>
    <property type="match status" value="1"/>
</dbReference>
<dbReference type="EMBL" id="JAQQWE010000010">
    <property type="protein sequence ID" value="KAK7937374.1"/>
    <property type="molecule type" value="Genomic_DNA"/>
</dbReference>
<evidence type="ECO:0000313" key="3">
    <source>
        <dbReference type="EMBL" id="KAK7937374.1"/>
    </source>
</evidence>
<dbReference type="RefSeq" id="XP_066692702.1">
    <property type="nucleotide sequence ID" value="XM_066850464.1"/>
</dbReference>
<organism evidence="3 4">
    <name type="scientific">Apiospora aurea</name>
    <dbReference type="NCBI Taxonomy" id="335848"/>
    <lineage>
        <taxon>Eukaryota</taxon>
        <taxon>Fungi</taxon>
        <taxon>Dikarya</taxon>
        <taxon>Ascomycota</taxon>
        <taxon>Pezizomycotina</taxon>
        <taxon>Sordariomycetes</taxon>
        <taxon>Xylariomycetidae</taxon>
        <taxon>Amphisphaeriales</taxon>
        <taxon>Apiosporaceae</taxon>
        <taxon>Apiospora</taxon>
    </lineage>
</organism>
<dbReference type="PANTHER" id="PTHR13520">
    <property type="entry name" value="RAD50-INTERACTING PROTEIN 1 RINT-1"/>
    <property type="match status" value="1"/>
</dbReference>
<evidence type="ECO:0000256" key="2">
    <source>
        <dbReference type="SAM" id="MobiDB-lite"/>
    </source>
</evidence>
<gene>
    <name evidence="3" type="ORF">PG986_014242</name>
</gene>
<dbReference type="GeneID" id="92083526"/>